<feature type="compositionally biased region" description="Polar residues" evidence="1">
    <location>
        <begin position="440"/>
        <end position="462"/>
    </location>
</feature>
<reference evidence="2 3" key="1">
    <citation type="submission" date="2017-06" db="EMBL/GenBank/DDBJ databases">
        <title>Comparative genomic analysis of Ambrosia Fusariam Clade fungi.</title>
        <authorList>
            <person name="Stajich J.E."/>
            <person name="Carrillo J."/>
            <person name="Kijimoto T."/>
            <person name="Eskalen A."/>
            <person name="O'Donnell K."/>
            <person name="Kasson M."/>
        </authorList>
    </citation>
    <scope>NUCLEOTIDE SEQUENCE [LARGE SCALE GENOMIC DNA]</scope>
    <source>
        <strain evidence="2 3">NRRL62606</strain>
    </source>
</reference>
<gene>
    <name evidence="2" type="ORF">CEP51_002521</name>
</gene>
<sequence>MASNKSSGSRGYISSDIDLEKDTRPEHSPYASEACTVLFQDGNSHHIPRDFLEQVKKLHLYVIRGSPRLKVHFSDVTSATGHVLLHFLVCGIYQCVKPQGDSLEDRHVSEFKTALDVYAAADSLQIPRLRDLARREITRVGDTLSLPSVISAIEDSNLSFKTLPGVVAYVESRILSFGEDATPAAINSMLSELEGPNTLSRTLLKSMVLLKSSELFKQQLKLHENEDRVFSGAAASVLDNKMRRRMSPTEQAMKDAEAKAEIIPKKQKRIPLVAYPLEEAYSTEDAPAEEIPADEVPAEEAPTEEEVPAEEEAPTEEETPADEVPAEEAPEEEAPAEEEASAEEEPVCQEQARLDLQEIHALLEKKARRRGKMLKKDAMRLNFLLERSRLDPARVKAAEVPLLRGVTAAPLVALPAVDDVPQSSHAEAWYAEATSADRPGSTSSETWSFAGTPDSHSTQTSPKPEASEVQAEGNYQDFWDSLLERRATPEAPRE</sequence>
<dbReference type="PANTHER" id="PTHR37538:SF1">
    <property type="entry name" value="BTB DOMAIN-CONTAINING PROTEIN"/>
    <property type="match status" value="1"/>
</dbReference>
<evidence type="ECO:0000313" key="3">
    <source>
        <dbReference type="Proteomes" id="UP000287972"/>
    </source>
</evidence>
<protein>
    <recommendedName>
        <fullName evidence="4">BTB domain-containing protein</fullName>
    </recommendedName>
</protein>
<feature type="region of interest" description="Disordered" evidence="1">
    <location>
        <begin position="282"/>
        <end position="349"/>
    </location>
</feature>
<comment type="caution">
    <text evidence="2">The sequence shown here is derived from an EMBL/GenBank/DDBJ whole genome shotgun (WGS) entry which is preliminary data.</text>
</comment>
<evidence type="ECO:0008006" key="4">
    <source>
        <dbReference type="Google" id="ProtNLM"/>
    </source>
</evidence>
<organism evidence="2 3">
    <name type="scientific">Fusarium floridanum</name>
    <dbReference type="NCBI Taxonomy" id="1325733"/>
    <lineage>
        <taxon>Eukaryota</taxon>
        <taxon>Fungi</taxon>
        <taxon>Dikarya</taxon>
        <taxon>Ascomycota</taxon>
        <taxon>Pezizomycotina</taxon>
        <taxon>Sordariomycetes</taxon>
        <taxon>Hypocreomycetidae</taxon>
        <taxon>Hypocreales</taxon>
        <taxon>Nectriaceae</taxon>
        <taxon>Fusarium</taxon>
        <taxon>Fusarium solani species complex</taxon>
    </lineage>
</organism>
<feature type="region of interest" description="Disordered" evidence="1">
    <location>
        <begin position="1"/>
        <end position="27"/>
    </location>
</feature>
<keyword evidence="3" id="KW-1185">Reference proteome</keyword>
<dbReference type="InterPro" id="IPR011333">
    <property type="entry name" value="SKP1/BTB/POZ_sf"/>
</dbReference>
<feature type="compositionally biased region" description="Acidic residues" evidence="1">
    <location>
        <begin position="286"/>
        <end position="347"/>
    </location>
</feature>
<accession>A0A428SB01</accession>
<dbReference type="AlphaFoldDB" id="A0A428SB01"/>
<dbReference type="Proteomes" id="UP000287972">
    <property type="component" value="Unassembled WGS sequence"/>
</dbReference>
<dbReference type="Gene3D" id="3.30.710.10">
    <property type="entry name" value="Potassium Channel Kv1.1, Chain A"/>
    <property type="match status" value="1"/>
</dbReference>
<evidence type="ECO:0000256" key="1">
    <source>
        <dbReference type="SAM" id="MobiDB-lite"/>
    </source>
</evidence>
<feature type="region of interest" description="Disordered" evidence="1">
    <location>
        <begin position="428"/>
        <end position="494"/>
    </location>
</feature>
<dbReference type="EMBL" id="NKCL01000037">
    <property type="protein sequence ID" value="RSL86950.1"/>
    <property type="molecule type" value="Genomic_DNA"/>
</dbReference>
<name>A0A428SB01_9HYPO</name>
<dbReference type="PANTHER" id="PTHR37538">
    <property type="entry name" value="BTB DOMAIN-CONTAINING PROTEIN"/>
    <property type="match status" value="1"/>
</dbReference>
<feature type="compositionally biased region" description="Basic and acidic residues" evidence="1">
    <location>
        <begin position="482"/>
        <end position="494"/>
    </location>
</feature>
<proteinExistence type="predicted"/>
<feature type="compositionally biased region" description="Basic and acidic residues" evidence="1">
    <location>
        <begin position="18"/>
        <end position="27"/>
    </location>
</feature>
<evidence type="ECO:0000313" key="2">
    <source>
        <dbReference type="EMBL" id="RSL86950.1"/>
    </source>
</evidence>